<dbReference type="InterPro" id="IPR009081">
    <property type="entry name" value="PP-bd_ACP"/>
</dbReference>
<evidence type="ECO:0000256" key="2">
    <source>
        <dbReference type="ARBA" id="ARBA00022553"/>
    </source>
</evidence>
<evidence type="ECO:0000256" key="4">
    <source>
        <dbReference type="ARBA" id="ARBA00022857"/>
    </source>
</evidence>
<dbReference type="Gene3D" id="3.90.180.10">
    <property type="entry name" value="Medium-chain alcohol dehydrogenases, catalytic domain"/>
    <property type="match status" value="1"/>
</dbReference>
<organism evidence="12 13">
    <name type="scientific">Sclerotinia borealis (strain F-4128)</name>
    <dbReference type="NCBI Taxonomy" id="1432307"/>
    <lineage>
        <taxon>Eukaryota</taxon>
        <taxon>Fungi</taxon>
        <taxon>Dikarya</taxon>
        <taxon>Ascomycota</taxon>
        <taxon>Pezizomycotina</taxon>
        <taxon>Leotiomycetes</taxon>
        <taxon>Helotiales</taxon>
        <taxon>Sclerotiniaceae</taxon>
        <taxon>Sclerotinia</taxon>
    </lineage>
</organism>
<dbReference type="InterPro" id="IPR049900">
    <property type="entry name" value="PKS_mFAS_DH"/>
</dbReference>
<dbReference type="SUPFAM" id="SSF51735">
    <property type="entry name" value="NAD(P)-binding Rossmann-fold domains"/>
    <property type="match status" value="2"/>
</dbReference>
<dbReference type="InterPro" id="IPR029063">
    <property type="entry name" value="SAM-dependent_MTases_sf"/>
</dbReference>
<dbReference type="Proteomes" id="UP000019487">
    <property type="component" value="Unassembled WGS sequence"/>
</dbReference>
<dbReference type="Pfam" id="PF08240">
    <property type="entry name" value="ADH_N"/>
    <property type="match status" value="1"/>
</dbReference>
<dbReference type="SUPFAM" id="SSF47336">
    <property type="entry name" value="ACP-like"/>
    <property type="match status" value="1"/>
</dbReference>
<accession>W9CFW2</accession>
<dbReference type="Gene3D" id="1.10.1200.10">
    <property type="entry name" value="ACP-like"/>
    <property type="match status" value="1"/>
</dbReference>
<dbReference type="PANTHER" id="PTHR43775">
    <property type="entry name" value="FATTY ACID SYNTHASE"/>
    <property type="match status" value="1"/>
</dbReference>
<feature type="domain" description="PKS/mFAS DH" evidence="11">
    <location>
        <begin position="997"/>
        <end position="1310"/>
    </location>
</feature>
<dbReference type="PANTHER" id="PTHR43775:SF29">
    <property type="entry name" value="ASPERFURANONE POLYKETIDE SYNTHASE AFOG-RELATED"/>
    <property type="match status" value="1"/>
</dbReference>
<dbReference type="Pfam" id="PF08659">
    <property type="entry name" value="KR"/>
    <property type="match status" value="1"/>
</dbReference>
<dbReference type="SMART" id="SM00827">
    <property type="entry name" value="PKS_AT"/>
    <property type="match status" value="1"/>
</dbReference>
<dbReference type="InterPro" id="IPR013968">
    <property type="entry name" value="PKS_KR"/>
</dbReference>
<dbReference type="SMART" id="SM00822">
    <property type="entry name" value="PKS_KR"/>
    <property type="match status" value="1"/>
</dbReference>
<dbReference type="CDD" id="cd00833">
    <property type="entry name" value="PKS"/>
    <property type="match status" value="1"/>
</dbReference>
<dbReference type="Pfam" id="PF13489">
    <property type="entry name" value="Methyltransf_23"/>
    <property type="match status" value="1"/>
</dbReference>
<dbReference type="InterPro" id="IPR020841">
    <property type="entry name" value="PKS_Beta-ketoAc_synthase_dom"/>
</dbReference>
<dbReference type="SMART" id="SM00829">
    <property type="entry name" value="PKS_ER"/>
    <property type="match status" value="1"/>
</dbReference>
<feature type="domain" description="Carrier" evidence="9">
    <location>
        <begin position="2517"/>
        <end position="2594"/>
    </location>
</feature>
<protein>
    <submittedName>
        <fullName evidence="12">Polyketide synthase</fullName>
    </submittedName>
</protein>
<dbReference type="Pfam" id="PF02801">
    <property type="entry name" value="Ketoacyl-synt_C"/>
    <property type="match status" value="1"/>
</dbReference>
<evidence type="ECO:0000256" key="5">
    <source>
        <dbReference type="ARBA" id="ARBA00023268"/>
    </source>
</evidence>
<dbReference type="InterPro" id="IPR016035">
    <property type="entry name" value="Acyl_Trfase/lysoPLipase"/>
</dbReference>
<dbReference type="Pfam" id="PF21089">
    <property type="entry name" value="PKS_DH_N"/>
    <property type="match status" value="1"/>
</dbReference>
<dbReference type="SUPFAM" id="SSF50129">
    <property type="entry name" value="GroES-like"/>
    <property type="match status" value="1"/>
</dbReference>
<feature type="region of interest" description="C-terminal hotdog fold" evidence="7">
    <location>
        <begin position="1158"/>
        <end position="1310"/>
    </location>
</feature>
<dbReference type="Gene3D" id="3.40.366.10">
    <property type="entry name" value="Malonyl-Coenzyme A Acyl Carrier Protein, domain 2"/>
    <property type="match status" value="1"/>
</dbReference>
<dbReference type="InterPro" id="IPR016036">
    <property type="entry name" value="Malonyl_transacylase_ACP-bd"/>
</dbReference>
<dbReference type="GO" id="GO:1901336">
    <property type="term" value="P:lactone biosynthetic process"/>
    <property type="evidence" value="ECO:0007669"/>
    <property type="project" value="UniProtKB-ARBA"/>
</dbReference>
<dbReference type="PROSITE" id="PS50075">
    <property type="entry name" value="CARRIER"/>
    <property type="match status" value="1"/>
</dbReference>
<dbReference type="STRING" id="1432307.W9CFW2"/>
<reference evidence="12 13" key="1">
    <citation type="journal article" date="2014" name="Genome Announc.">
        <title>Draft genome sequence of Sclerotinia borealis, a psychrophilic plant pathogenic fungus.</title>
        <authorList>
            <person name="Mardanov A.V."/>
            <person name="Beletsky A.V."/>
            <person name="Kadnikov V.V."/>
            <person name="Ignatov A.N."/>
            <person name="Ravin N.V."/>
        </authorList>
    </citation>
    <scope>NUCLEOTIDE SEQUENCE [LARGE SCALE GENOMIC DNA]</scope>
    <source>
        <strain evidence="13">F-4157</strain>
    </source>
</reference>
<evidence type="ECO:0000259" key="10">
    <source>
        <dbReference type="PROSITE" id="PS52004"/>
    </source>
</evidence>
<dbReference type="GO" id="GO:0044550">
    <property type="term" value="P:secondary metabolite biosynthetic process"/>
    <property type="evidence" value="ECO:0007669"/>
    <property type="project" value="UniProtKB-ARBA"/>
</dbReference>
<dbReference type="CDD" id="cd05195">
    <property type="entry name" value="enoyl_red"/>
    <property type="match status" value="1"/>
</dbReference>
<name>W9CFW2_SCLBF</name>
<dbReference type="InterPro" id="IPR014043">
    <property type="entry name" value="Acyl_transferase_dom"/>
</dbReference>
<keyword evidence="6" id="KW-0012">Acyltransferase</keyword>
<feature type="region of interest" description="N-terminal hotdog fold" evidence="7">
    <location>
        <begin position="997"/>
        <end position="1129"/>
    </location>
</feature>
<keyword evidence="3" id="KW-0808">Transferase</keyword>
<dbReference type="Gene3D" id="3.30.70.3290">
    <property type="match status" value="1"/>
</dbReference>
<dbReference type="InterPro" id="IPR001227">
    <property type="entry name" value="Ac_transferase_dom_sf"/>
</dbReference>
<evidence type="ECO:0000256" key="1">
    <source>
        <dbReference type="ARBA" id="ARBA00022450"/>
    </source>
</evidence>
<dbReference type="Pfam" id="PF16197">
    <property type="entry name" value="KAsynt_C_assoc"/>
    <property type="match status" value="1"/>
</dbReference>
<gene>
    <name evidence="12" type="ORF">SBOR_4868</name>
</gene>
<dbReference type="SUPFAM" id="SSF53901">
    <property type="entry name" value="Thiolase-like"/>
    <property type="match status" value="1"/>
</dbReference>
<dbReference type="SUPFAM" id="SSF53335">
    <property type="entry name" value="S-adenosyl-L-methionine-dependent methyltransferases"/>
    <property type="match status" value="1"/>
</dbReference>
<dbReference type="Pfam" id="PF23297">
    <property type="entry name" value="ACP_SdgA_C"/>
    <property type="match status" value="1"/>
</dbReference>
<dbReference type="GO" id="GO:0006633">
    <property type="term" value="P:fatty acid biosynthetic process"/>
    <property type="evidence" value="ECO:0007669"/>
    <property type="project" value="TreeGrafter"/>
</dbReference>
<dbReference type="InterPro" id="IPR042104">
    <property type="entry name" value="PKS_dehydratase_sf"/>
</dbReference>
<dbReference type="Pfam" id="PF14765">
    <property type="entry name" value="PS-DH"/>
    <property type="match status" value="1"/>
</dbReference>
<evidence type="ECO:0000256" key="6">
    <source>
        <dbReference type="ARBA" id="ARBA00023315"/>
    </source>
</evidence>
<feature type="active site" description="Proton donor; for dehydratase activity" evidence="7">
    <location>
        <position position="1220"/>
    </location>
</feature>
<keyword evidence="2" id="KW-0597">Phosphoprotein</keyword>
<keyword evidence="5" id="KW-0511">Multifunctional enzyme</keyword>
<dbReference type="OrthoDB" id="329835at2759"/>
<dbReference type="PROSITE" id="PS00012">
    <property type="entry name" value="PHOSPHOPANTETHEINE"/>
    <property type="match status" value="1"/>
</dbReference>
<keyword evidence="4" id="KW-0521">NADP</keyword>
<dbReference type="GO" id="GO:0016491">
    <property type="term" value="F:oxidoreductase activity"/>
    <property type="evidence" value="ECO:0007669"/>
    <property type="project" value="InterPro"/>
</dbReference>
<dbReference type="InterPro" id="IPR013154">
    <property type="entry name" value="ADH-like_N"/>
</dbReference>
<evidence type="ECO:0000256" key="3">
    <source>
        <dbReference type="ARBA" id="ARBA00022679"/>
    </source>
</evidence>
<dbReference type="InterPro" id="IPR011032">
    <property type="entry name" value="GroES-like_sf"/>
</dbReference>
<proteinExistence type="predicted"/>
<evidence type="ECO:0000259" key="11">
    <source>
        <dbReference type="PROSITE" id="PS52019"/>
    </source>
</evidence>
<dbReference type="InterPro" id="IPR050091">
    <property type="entry name" value="PKS_NRPS_Biosynth_Enz"/>
</dbReference>
<dbReference type="InterPro" id="IPR014031">
    <property type="entry name" value="Ketoacyl_synth_C"/>
</dbReference>
<keyword evidence="13" id="KW-1185">Reference proteome</keyword>
<dbReference type="InterPro" id="IPR020843">
    <property type="entry name" value="ER"/>
</dbReference>
<dbReference type="InterPro" id="IPR020806">
    <property type="entry name" value="PKS_PP-bd"/>
</dbReference>
<dbReference type="SUPFAM" id="SSF55048">
    <property type="entry name" value="Probable ACP-binding domain of malonyl-CoA ACP transacylase"/>
    <property type="match status" value="1"/>
</dbReference>
<dbReference type="HOGENOM" id="CLU_000022_31_0_1"/>
<dbReference type="Gene3D" id="3.40.50.720">
    <property type="entry name" value="NAD(P)-binding Rossmann-like Domain"/>
    <property type="match status" value="2"/>
</dbReference>
<dbReference type="PROSITE" id="PS52019">
    <property type="entry name" value="PKS_MFAS_DH"/>
    <property type="match status" value="1"/>
</dbReference>
<dbReference type="SMART" id="SM00823">
    <property type="entry name" value="PKS_PP"/>
    <property type="match status" value="1"/>
</dbReference>
<dbReference type="GO" id="GO:0031177">
    <property type="term" value="F:phosphopantetheine binding"/>
    <property type="evidence" value="ECO:0007669"/>
    <property type="project" value="InterPro"/>
</dbReference>
<evidence type="ECO:0000313" key="12">
    <source>
        <dbReference type="EMBL" id="ESZ94756.1"/>
    </source>
</evidence>
<dbReference type="FunFam" id="3.40.50.720:FF:000209">
    <property type="entry name" value="Polyketide synthase Pks12"/>
    <property type="match status" value="1"/>
</dbReference>
<dbReference type="InterPro" id="IPR049551">
    <property type="entry name" value="PKS_DH_C"/>
</dbReference>
<dbReference type="Pfam" id="PF22621">
    <property type="entry name" value="CurL-like_PKS_C"/>
    <property type="match status" value="1"/>
</dbReference>
<dbReference type="InterPro" id="IPR036291">
    <property type="entry name" value="NAD(P)-bd_dom_sf"/>
</dbReference>
<dbReference type="InterPro" id="IPR032821">
    <property type="entry name" value="PKS_assoc"/>
</dbReference>
<dbReference type="Gene3D" id="3.40.50.150">
    <property type="entry name" value="Vaccinia Virus protein VP39"/>
    <property type="match status" value="1"/>
</dbReference>
<dbReference type="InterPro" id="IPR057326">
    <property type="entry name" value="KR_dom"/>
</dbReference>
<dbReference type="SUPFAM" id="SSF52151">
    <property type="entry name" value="FabD/lysophospholipase-like"/>
    <property type="match status" value="1"/>
</dbReference>
<evidence type="ECO:0000259" key="9">
    <source>
        <dbReference type="PROSITE" id="PS50075"/>
    </source>
</evidence>
<sequence>MEPIAITGFAFKLPQGAEDERSFWDILEEGKNVMTPWPESRGNIDAFYNADPTVKNMIHSKGAHFLNGDPASFDAPFFSITSKEAASMDPQQRLLLETTYRALENAGTPLDHVAGTKTGVYSGCMTQDYMRISSKDPDEAPTTISSGTSSAILANRLSWYFDMKGPSIQVDTACSSSMIATHLAVQGLQSGQTSMALVTGSNMILSPEMSIYLSNMNMLSPDGVSYSFDHRANGYARGEGIVVLVLKRLRDAIRDQDSIRAIIRATGTNQDGHTPGLTQPSSTSQQDLIRDVYKSCNLDLGLTRYVEAHGTGTQLGDSTEANALGRVFRGSRSPNEPLYIIVVTFGVEDIFDNISSGSLKANFGHLEGASGVASILKCIMILEKGIIPPNALFEKWNPNINAKSNNIQVPTSCISWPSEGLRRVSVNSFGFGGSNGHLIMDDTLNTMHTLSINGNRHTLTSSLHAPMAQNTKKNSLENLGSALRDVPQELTNGTSKLTNGSGPLTNGTNSHGLSATQFKYQLLVWSARDEPALMRMLGDYTEYFESQDHRSRSQLGKIAYTLAARRSTMTWRSFAVVSTESSSENPTWRFNPWNGVRPSRERGLAFVFTGQGAQYAKMGLELLQYPVFKRILVEIGVIYHNLGAEWSILDELRHEERINTPQLSQPLCTALQIALVELLASFGIVPDVVVGHSSGEIAAAYAVGALSLNSACRVAYHRGRLVGQLLALTQSTSAMMSVNLPEGEVNAYLAKVLPRSGGVAADSGIHISCINSPSNVTLSGDEAAIDKVKEHLDRDGIFAQKLKTGVAYHSPAMESITEDYLNCLRVLEQRQASNVNAFMISSVTGCRVSATSLSEGQYWADNLVSPVRFADAIQYIVLAAPKMDNLKGISDYIEIGPHGALRRPINDTLTQATGGKAFKYSSILSKFDSPVKSTLDLVGNLFAHGFQVSVTTAIQTQEQDSMHLPVDLPQYPFDRLQLYWHESRLSRDWRLRGTATNQVLGVRASDWNPLQPRWRKILSVEQMPWLAGHVIGETILFPATGTIMMALEAVKQMANGQKRILGYHVKKAVFTTPIVIQPEGKTEIMTSLRPLYNDYEKTSSRFEIQIFAYLDTYWNECFKATIHIGYEEAQTEVDGGNETQMATQTYVQEHAQAKAMSTKFISKENFYTWLHKQGLKYGEDFSRVKGLSWDGDQQAVAHVDVGPTAGVEPYEGIVHPAIFDAACQIGYLAPSKGVSERLPTIVPHEMHSAWISATGWQYPHTERVSVVTKGKLKTVGTGFETSLTVLADDGSTLCHVEKFELLPILSNESTEDTKRKLLHQIEWKPQLSFLSVDELKIYCNNDDGPKDEKDAANYLCELERALRYAVKHSVSRILYTDWSRMSSHMKNYVAWMERQVQATQGILASDEMEEVAVQGALEDLKMRKPSWRLFIEIAQNLDEIVRGEVHTLDLYCSAAQDLYDDLLNYIDSPQLISYLELLVHQNPSQRILEIGTDMGGMTDVILSALQRIEARTGGAAYSEYMYTGESTDVLDKVKERFIRDHDRMSFEVFDPQRDTTSQAFQPESYDTIIASNVLHTTKNVSTTLQNLRGALKPGGHLIFYEITASDSFLPNFGFGILPNWWCGEEKQRGNCPTMTESEWDHVLKENGFSGNDLIIRDYQDDAAHCISLIISTAEDRDHLSPEGCRVLLVVDDENEYQKMAATSIMNEILASQKFETEVFSITELTAANVKRTDYVIFLADLGKSLLLDLSESTFNLIKGWLQQATNLLWITLGDVMSESSKTTPYPYSGIKDGLLRTIRAEFNDKRIISLSIEDESQDISKYVKQVFKVFDSAFQTGSSDLEYCIRDGKILTARLIEDIEGNKELTSSIHQETTIRTEPWLPGPPIKLDMAVRGQIETLHYREDSDYCDILGADEVEIEVKAWALNFRDLFGALGRLDESFDFGSDCAGVVKRIGPQCTSVQPGDRVCMCASGCMRTYPRASEWAVVKIPDSISFEEACAVINPAFTSWQCLIEVARLQKGEKVLIHSAAGATGQLAIQIAQMVGAEVFATVGYEQKKQLLIDQYQIPAENIFYSRNTTFASGIMRVTNGYGVDVVLNSLVGEGLRASWECIAPHGRFIEIGKADINANSSLPMSSFAKNVSFAAVDLRYIFIHKQAMAKALLHKIIELVENHLIYHPKPLHIYEVCDVEDAFRYFQSGKNTGRIVIRVDPSVKIQKHLTQRRSWIFEESASYLVAGGLGGIGRSILKWMASKGAKYLIVPSRSGVASEAAVQIVNELSQQGVIVVTPQCDVSSLESLSELLETCGRTMPPVRGCINATMVLQDTIFDNMTHEQWESTIQSKVPSSWNLHKLLPDLDFFILLSSVSGVIGNAGQANYAAGCTFQDSLARYRTCHGQRAVSIDLGPMSSVGVVAESDSLQRHFDRAHGLIPVQEVEFLSILDMYCGLSRVGITADDSRIIIGLATPADILGEGLEAVEFMQRPLFAYFREVRGISHSCNSPDSFNAVELFRQLQSAEERTAVVVMALSKKLARALSINPEDIDTDQPLHAFGVDSLVAVELRNWIAKDFAADIPVFDITGGRTIAAIGELVTKTSQIRLGI</sequence>
<feature type="domain" description="Ketosynthase family 3 (KS3)" evidence="10">
    <location>
        <begin position="1"/>
        <end position="442"/>
    </location>
</feature>
<dbReference type="Pfam" id="PF00698">
    <property type="entry name" value="Acyl_transf_1"/>
    <property type="match status" value="1"/>
</dbReference>
<dbReference type="InterPro" id="IPR006162">
    <property type="entry name" value="Ppantetheine_attach_site"/>
</dbReference>
<dbReference type="SMART" id="SM00825">
    <property type="entry name" value="PKS_KS"/>
    <property type="match status" value="1"/>
</dbReference>
<evidence type="ECO:0000313" key="13">
    <source>
        <dbReference type="Proteomes" id="UP000019487"/>
    </source>
</evidence>
<dbReference type="Gene3D" id="3.10.129.110">
    <property type="entry name" value="Polyketide synthase dehydratase"/>
    <property type="match status" value="1"/>
</dbReference>
<dbReference type="PROSITE" id="PS52004">
    <property type="entry name" value="KS3_2"/>
    <property type="match status" value="1"/>
</dbReference>
<dbReference type="EMBL" id="AYSA01000227">
    <property type="protein sequence ID" value="ESZ94756.1"/>
    <property type="molecule type" value="Genomic_DNA"/>
</dbReference>
<dbReference type="InterPro" id="IPR049552">
    <property type="entry name" value="PKS_DH_N"/>
</dbReference>
<dbReference type="InterPro" id="IPR016039">
    <property type="entry name" value="Thiolase-like"/>
</dbReference>
<dbReference type="Pfam" id="PF00109">
    <property type="entry name" value="ketoacyl-synt"/>
    <property type="match status" value="1"/>
</dbReference>
<dbReference type="SMART" id="SM00826">
    <property type="entry name" value="PKS_DH"/>
    <property type="match status" value="1"/>
</dbReference>
<comment type="caution">
    <text evidence="12">The sequence shown here is derived from an EMBL/GenBank/DDBJ whole genome shotgun (WGS) entry which is preliminary data.</text>
</comment>
<dbReference type="InterPro" id="IPR014030">
    <property type="entry name" value="Ketoacyl_synth_N"/>
</dbReference>
<dbReference type="InterPro" id="IPR036736">
    <property type="entry name" value="ACP-like_sf"/>
</dbReference>
<dbReference type="InterPro" id="IPR020807">
    <property type="entry name" value="PKS_DH"/>
</dbReference>
<feature type="region of interest" description="Disordered" evidence="8">
    <location>
        <begin position="491"/>
        <end position="510"/>
    </location>
</feature>
<evidence type="ECO:0000256" key="8">
    <source>
        <dbReference type="SAM" id="MobiDB-lite"/>
    </source>
</evidence>
<keyword evidence="1" id="KW-0596">Phosphopantetheine</keyword>
<evidence type="ECO:0000256" key="7">
    <source>
        <dbReference type="PROSITE-ProRule" id="PRU01363"/>
    </source>
</evidence>
<dbReference type="GO" id="GO:0004312">
    <property type="term" value="F:fatty acid synthase activity"/>
    <property type="evidence" value="ECO:0007669"/>
    <property type="project" value="TreeGrafter"/>
</dbReference>
<feature type="active site" description="Proton acceptor; for dehydratase activity" evidence="7">
    <location>
        <position position="1029"/>
    </location>
</feature>
<dbReference type="Gene3D" id="3.40.47.10">
    <property type="match status" value="1"/>
</dbReference>
<dbReference type="Pfam" id="PF13602">
    <property type="entry name" value="ADH_zinc_N_2"/>
    <property type="match status" value="1"/>
</dbReference>